<evidence type="ECO:0000256" key="1">
    <source>
        <dbReference type="SAM" id="MobiDB-lite"/>
    </source>
</evidence>
<organism evidence="2">
    <name type="scientific">Strombidinopsis acuminata</name>
    <dbReference type="NCBI Taxonomy" id="141414"/>
    <lineage>
        <taxon>Eukaryota</taxon>
        <taxon>Sar</taxon>
        <taxon>Alveolata</taxon>
        <taxon>Ciliophora</taxon>
        <taxon>Intramacronucleata</taxon>
        <taxon>Spirotrichea</taxon>
        <taxon>Choreotrichia</taxon>
        <taxon>Choreotrichida</taxon>
        <taxon>Strombidinopsidae</taxon>
        <taxon>Strombidinopsis</taxon>
    </lineage>
</organism>
<reference evidence="2" key="1">
    <citation type="submission" date="2021-01" db="EMBL/GenBank/DDBJ databases">
        <authorList>
            <person name="Corre E."/>
            <person name="Pelletier E."/>
            <person name="Niang G."/>
            <person name="Scheremetjew M."/>
            <person name="Finn R."/>
            <person name="Kale V."/>
            <person name="Holt S."/>
            <person name="Cochrane G."/>
            <person name="Meng A."/>
            <person name="Brown T."/>
            <person name="Cohen L."/>
        </authorList>
    </citation>
    <scope>NUCLEOTIDE SEQUENCE</scope>
    <source>
        <strain evidence="2">SPMC142</strain>
    </source>
</reference>
<proteinExistence type="predicted"/>
<gene>
    <name evidence="2" type="ORF">SACU0126_LOCUS17151</name>
</gene>
<evidence type="ECO:0000313" key="2">
    <source>
        <dbReference type="EMBL" id="CAE0561884.1"/>
    </source>
</evidence>
<dbReference type="EMBL" id="HBIQ01053758">
    <property type="protein sequence ID" value="CAE0561884.1"/>
    <property type="molecule type" value="Transcribed_RNA"/>
</dbReference>
<accession>A0A7S3SRJ3</accession>
<dbReference type="AlphaFoldDB" id="A0A7S3SRJ3"/>
<protein>
    <submittedName>
        <fullName evidence="2">Uncharacterized protein</fullName>
    </submittedName>
</protein>
<feature type="region of interest" description="Disordered" evidence="1">
    <location>
        <begin position="27"/>
        <end position="70"/>
    </location>
</feature>
<sequence length="292" mass="31560">MNDQCTISPLAVSPFRWSENQYRFTSLPSPPIHKGQPIDEYGSNAPPSDFSLPAAQTRDSGTDASPAVSSAFRKQRNELDEIIQSGFDEMDHALASRSSPTHIPPAYSSPMVGVDLRHSGISAMMSSLEHGSRCSHVSTPSPSTACSDASASIRATCRGSIKRTGSHLNVDAPCFIPRLVPDVAAGMGFRGAHCTVMGSSERLPMASEAMAAAALMNGEFDSHHEDDHGMMPTEEEQEWLDQQVEAVHAAHGDHEDGEDEHYILIMGHGMGQHDSDPDSSRHRILLDSDDEL</sequence>
<name>A0A7S3SRJ3_9SPIT</name>
<feature type="compositionally biased region" description="Basic and acidic residues" evidence="1">
    <location>
        <begin position="271"/>
        <end position="286"/>
    </location>
</feature>
<feature type="region of interest" description="Disordered" evidence="1">
    <location>
        <begin position="268"/>
        <end position="292"/>
    </location>
</feature>